<evidence type="ECO:0000256" key="3">
    <source>
        <dbReference type="ARBA" id="ARBA00022452"/>
    </source>
</evidence>
<dbReference type="Proteomes" id="UP000732399">
    <property type="component" value="Unassembled WGS sequence"/>
</dbReference>
<evidence type="ECO:0000256" key="8">
    <source>
        <dbReference type="PROSITE-ProRule" id="PRU01360"/>
    </source>
</evidence>
<evidence type="ECO:0000256" key="5">
    <source>
        <dbReference type="ARBA" id="ARBA00023077"/>
    </source>
</evidence>
<dbReference type="InterPro" id="IPR039426">
    <property type="entry name" value="TonB-dep_rcpt-like"/>
</dbReference>
<keyword evidence="3 8" id="KW-1134">Transmembrane beta strand</keyword>
<evidence type="ECO:0000259" key="13">
    <source>
        <dbReference type="Pfam" id="PF07715"/>
    </source>
</evidence>
<comment type="subcellular location">
    <subcellularLocation>
        <location evidence="1 8">Cell outer membrane</location>
        <topology evidence="1 8">Multi-pass membrane protein</topology>
    </subcellularLocation>
</comment>
<dbReference type="SUPFAM" id="SSF56935">
    <property type="entry name" value="Porins"/>
    <property type="match status" value="1"/>
</dbReference>
<comment type="caution">
    <text evidence="14">The sequence shown here is derived from an EMBL/GenBank/DDBJ whole genome shotgun (WGS) entry which is preliminary data.</text>
</comment>
<dbReference type="InterPro" id="IPR037066">
    <property type="entry name" value="Plug_dom_sf"/>
</dbReference>
<reference evidence="14 15" key="1">
    <citation type="submission" date="2020-03" db="EMBL/GenBank/DDBJ databases">
        <authorList>
            <person name="Wang L."/>
            <person name="He N."/>
            <person name="Li Y."/>
            <person name="Fang Y."/>
            <person name="Zhang F."/>
        </authorList>
    </citation>
    <scope>NUCLEOTIDE SEQUENCE [LARGE SCALE GENOMIC DNA]</scope>
    <source>
        <strain evidence="14 15">36D10-4-7</strain>
    </source>
</reference>
<keyword evidence="7 8" id="KW-0998">Cell outer membrane</keyword>
<feature type="domain" description="TonB-dependent receptor-like beta-barrel" evidence="12">
    <location>
        <begin position="337"/>
        <end position="833"/>
    </location>
</feature>
<sequence>MMRTTLGVLMCGSAMAMAFPAAAQEVPGLRPAPDAPAAPPQSAVPETQVEPPAPDAPPAMADQKPGDIVVVGSRGKPRTDVDRPVPVDVVSNVELRATGQTDLGQQVQFTSPSFSSSKFGINGATNFADPASLRGLAPDQVLVLVNGKRRHQFSALNLNVAPGLGTVVSDLNSIPTGAVKRIEVLRDGAAAQYGSDAIAGIVNLALNDQIGGTLDITGGIHLEGDGFTNKISLNHGIALGGDGGFVNYTLEYFGFKGTNRSDTYTGALYPATPANYATTGPTPNFPYSTANPRADRNVYPQTPFVVGNYGSNPNDTYQAFVNASYPIAENTNLYAFGGYSRKDVGAFGFFRSAAVFGNSALGIFPDGYIPRLPGTSIDWSATTGVNSEVAGWKLDLSVGYGANRLDQNARNTVNASLGNASPTEFYVGRTAFGQWLVDLNASKDFGAVGFVGKSLNLAWGAQYRRDRFEVTRGSPASYAVGPLAVQGKAPGANGRPGYAPADENDVSRQSVGYYVDAEAEFSDALLVAAALRFEDYSDFGSNVSGKLAGRYKFTDAFALRGSYNRGFRAPSLQQTGNRVNTSTVQNNQILITQQVSSDDPRLAALGVPQPKAEISNSYSIGLTGDLPAVAGGRVSLTVDAFQIDINDRIVISEGLLTAQYPAVRALFPLAREIRFFTNQIDTRTRGIDVVATYKANVGEGQNVTLTLAGTHARTEVQRQRDTPAAILAGASAAAQQIKLLGQTATELIEVAQPRTKILASANYAVDKLNVGVRASYFGNVKAFSTGLSGQDKDVECDAANRCVQTFRGKTVTDLTLSYAFTEQFSLTVGANNIFDVYPDKWKNLADGDVAQAASYSDGQTPYTRNASQFGFNGSYYFVTANVKF</sequence>
<dbReference type="PROSITE" id="PS52016">
    <property type="entry name" value="TONB_DEPENDENT_REC_3"/>
    <property type="match status" value="1"/>
</dbReference>
<dbReference type="Gene3D" id="2.40.170.20">
    <property type="entry name" value="TonB-dependent receptor, beta-barrel domain"/>
    <property type="match status" value="1"/>
</dbReference>
<feature type="chain" id="PRO_5046836059" evidence="11">
    <location>
        <begin position="24"/>
        <end position="884"/>
    </location>
</feature>
<evidence type="ECO:0000256" key="10">
    <source>
        <dbReference type="SAM" id="MobiDB-lite"/>
    </source>
</evidence>
<dbReference type="Gene3D" id="2.170.130.10">
    <property type="entry name" value="TonB-dependent receptor, plug domain"/>
    <property type="match status" value="1"/>
</dbReference>
<dbReference type="Pfam" id="PF07715">
    <property type="entry name" value="Plug"/>
    <property type="match status" value="1"/>
</dbReference>
<evidence type="ECO:0000256" key="7">
    <source>
        <dbReference type="ARBA" id="ARBA00023237"/>
    </source>
</evidence>
<dbReference type="InterPro" id="IPR036942">
    <property type="entry name" value="Beta-barrel_TonB_sf"/>
</dbReference>
<keyword evidence="4 8" id="KW-0812">Transmembrane</keyword>
<gene>
    <name evidence="14" type="ORF">HBH26_18830</name>
</gene>
<keyword evidence="14" id="KW-0675">Receptor</keyword>
<dbReference type="InterPro" id="IPR012910">
    <property type="entry name" value="Plug_dom"/>
</dbReference>
<dbReference type="Pfam" id="PF00593">
    <property type="entry name" value="TonB_dep_Rec_b-barrel"/>
    <property type="match status" value="1"/>
</dbReference>
<evidence type="ECO:0000256" key="11">
    <source>
        <dbReference type="SAM" id="SignalP"/>
    </source>
</evidence>
<organism evidence="14 15">
    <name type="scientific">Sphingomonas corticis</name>
    <dbReference type="NCBI Taxonomy" id="2722791"/>
    <lineage>
        <taxon>Bacteria</taxon>
        <taxon>Pseudomonadati</taxon>
        <taxon>Pseudomonadota</taxon>
        <taxon>Alphaproteobacteria</taxon>
        <taxon>Sphingomonadales</taxon>
        <taxon>Sphingomonadaceae</taxon>
        <taxon>Sphingomonas</taxon>
    </lineage>
</organism>
<name>A0ABX1CSX7_9SPHN</name>
<evidence type="ECO:0000259" key="12">
    <source>
        <dbReference type="Pfam" id="PF00593"/>
    </source>
</evidence>
<dbReference type="RefSeq" id="WP_168136182.1">
    <property type="nucleotide sequence ID" value="NZ_JAAVJH010000024.1"/>
</dbReference>
<protein>
    <submittedName>
        <fullName evidence="14">TonB-dependent receptor</fullName>
    </submittedName>
</protein>
<keyword evidence="11" id="KW-0732">Signal</keyword>
<feature type="region of interest" description="Disordered" evidence="10">
    <location>
        <begin position="30"/>
        <end position="65"/>
    </location>
</feature>
<keyword evidence="15" id="KW-1185">Reference proteome</keyword>
<evidence type="ECO:0000256" key="6">
    <source>
        <dbReference type="ARBA" id="ARBA00023136"/>
    </source>
</evidence>
<dbReference type="EMBL" id="JAAVJH010000024">
    <property type="protein sequence ID" value="NJR80634.1"/>
    <property type="molecule type" value="Genomic_DNA"/>
</dbReference>
<feature type="signal peptide" evidence="11">
    <location>
        <begin position="1"/>
        <end position="23"/>
    </location>
</feature>
<feature type="domain" description="TonB-dependent receptor plug" evidence="13">
    <location>
        <begin position="82"/>
        <end position="201"/>
    </location>
</feature>
<dbReference type="PANTHER" id="PTHR47234">
    <property type="match status" value="1"/>
</dbReference>
<evidence type="ECO:0000256" key="1">
    <source>
        <dbReference type="ARBA" id="ARBA00004571"/>
    </source>
</evidence>
<keyword evidence="6 8" id="KW-0472">Membrane</keyword>
<keyword evidence="2 8" id="KW-0813">Transport</keyword>
<proteinExistence type="inferred from homology"/>
<evidence type="ECO:0000256" key="2">
    <source>
        <dbReference type="ARBA" id="ARBA00022448"/>
    </source>
</evidence>
<evidence type="ECO:0000256" key="4">
    <source>
        <dbReference type="ARBA" id="ARBA00022692"/>
    </source>
</evidence>
<dbReference type="PANTHER" id="PTHR47234:SF3">
    <property type="entry name" value="SECRETIN_TONB SHORT N-TERMINAL DOMAIN-CONTAINING PROTEIN"/>
    <property type="match status" value="1"/>
</dbReference>
<evidence type="ECO:0000313" key="14">
    <source>
        <dbReference type="EMBL" id="NJR80634.1"/>
    </source>
</evidence>
<evidence type="ECO:0000313" key="15">
    <source>
        <dbReference type="Proteomes" id="UP000732399"/>
    </source>
</evidence>
<keyword evidence="5 9" id="KW-0798">TonB box</keyword>
<dbReference type="InterPro" id="IPR000531">
    <property type="entry name" value="Beta-barrel_TonB"/>
</dbReference>
<accession>A0ABX1CSX7</accession>
<comment type="similarity">
    <text evidence="8 9">Belongs to the TonB-dependent receptor family.</text>
</comment>
<evidence type="ECO:0000256" key="9">
    <source>
        <dbReference type="RuleBase" id="RU003357"/>
    </source>
</evidence>